<dbReference type="PANTHER" id="PTHR23316">
    <property type="entry name" value="IMPORTIN ALPHA"/>
    <property type="match status" value="1"/>
</dbReference>
<dbReference type="PROSITE" id="PS51214">
    <property type="entry name" value="IBB"/>
    <property type="match status" value="1"/>
</dbReference>
<dbReference type="InterPro" id="IPR016024">
    <property type="entry name" value="ARM-type_fold"/>
</dbReference>
<name>A0ABM3LIG9_BICAN</name>
<protein>
    <recommendedName>
        <fullName evidence="5">Importin subunit alpha</fullName>
    </recommendedName>
</protein>
<dbReference type="RefSeq" id="XP_052738843.1">
    <property type="nucleotide sequence ID" value="XM_052882883.1"/>
</dbReference>
<organism evidence="9 10">
    <name type="scientific">Bicyclus anynana</name>
    <name type="common">Squinting bush brown butterfly</name>
    <dbReference type="NCBI Taxonomy" id="110368"/>
    <lineage>
        <taxon>Eukaryota</taxon>
        <taxon>Metazoa</taxon>
        <taxon>Ecdysozoa</taxon>
        <taxon>Arthropoda</taxon>
        <taxon>Hexapoda</taxon>
        <taxon>Insecta</taxon>
        <taxon>Pterygota</taxon>
        <taxon>Neoptera</taxon>
        <taxon>Endopterygota</taxon>
        <taxon>Lepidoptera</taxon>
        <taxon>Glossata</taxon>
        <taxon>Ditrysia</taxon>
        <taxon>Papilionoidea</taxon>
        <taxon>Nymphalidae</taxon>
        <taxon>Satyrinae</taxon>
        <taxon>Satyrini</taxon>
        <taxon>Mycalesina</taxon>
        <taxon>Bicyclus</taxon>
    </lineage>
</organism>
<evidence type="ECO:0000256" key="7">
    <source>
        <dbReference type="SAM" id="MobiDB-lite"/>
    </source>
</evidence>
<keyword evidence="2 5" id="KW-0813">Transport</keyword>
<feature type="region of interest" description="Disordered" evidence="7">
    <location>
        <begin position="1"/>
        <end position="58"/>
    </location>
</feature>
<gene>
    <name evidence="10" type="primary">LOC112051144</name>
</gene>
<dbReference type="InterPro" id="IPR032413">
    <property type="entry name" value="Arm_3"/>
</dbReference>
<dbReference type="Pfam" id="PF00514">
    <property type="entry name" value="Arm"/>
    <property type="match status" value="5"/>
</dbReference>
<keyword evidence="3" id="KW-0677">Repeat</keyword>
<feature type="repeat" description="ARM" evidence="6">
    <location>
        <begin position="107"/>
        <end position="150"/>
    </location>
</feature>
<evidence type="ECO:0000259" key="8">
    <source>
        <dbReference type="PROSITE" id="PS51214"/>
    </source>
</evidence>
<dbReference type="PIRSF" id="PIRSF005673">
    <property type="entry name" value="Importin_alpha"/>
    <property type="match status" value="1"/>
</dbReference>
<dbReference type="Proteomes" id="UP001652582">
    <property type="component" value="Chromosome 8"/>
</dbReference>
<dbReference type="InterPro" id="IPR036975">
    <property type="entry name" value="Importin-a_IBB_sf"/>
</dbReference>
<evidence type="ECO:0000256" key="4">
    <source>
        <dbReference type="ARBA" id="ARBA00022927"/>
    </source>
</evidence>
<comment type="similarity">
    <text evidence="1 5">Belongs to the importin alpha family.</text>
</comment>
<dbReference type="InterPro" id="IPR024931">
    <property type="entry name" value="Importin_alpha"/>
</dbReference>
<keyword evidence="4 5" id="KW-0653">Protein transport</keyword>
<dbReference type="SUPFAM" id="SSF48371">
    <property type="entry name" value="ARM repeat"/>
    <property type="match status" value="1"/>
</dbReference>
<evidence type="ECO:0000256" key="2">
    <source>
        <dbReference type="ARBA" id="ARBA00022448"/>
    </source>
</evidence>
<accession>A0ABM3LIG9</accession>
<dbReference type="Gene3D" id="1.25.10.10">
    <property type="entry name" value="Leucine-rich Repeat Variant"/>
    <property type="match status" value="1"/>
</dbReference>
<dbReference type="InterPro" id="IPR011989">
    <property type="entry name" value="ARM-like"/>
</dbReference>
<evidence type="ECO:0000256" key="5">
    <source>
        <dbReference type="PIRNR" id="PIRNR005673"/>
    </source>
</evidence>
<proteinExistence type="inferred from homology"/>
<dbReference type="Gene3D" id="1.20.5.690">
    <property type="entry name" value="Importin-alpha, importin-beta-binding domain"/>
    <property type="match status" value="1"/>
</dbReference>
<sequence length="510" mass="55460">MADKTHKSRLASYKNVGHEATDLRRKRAELSVTLRKQARDEQLQKRRAMSPETGEEVQVPEKLMTPAEIMQGLKSSDLVLNMTAARAARRMLSREQNPPISIMVEAGVLKPLVAALDRDDCQDLQFEAAWAITNIASGTHEHTMAVIDAGAVPKLVTLLGRGGTVGEQSAWALGNVAGDGAMQRDVVLAHGALPALLPMLAPSTPPSQLRTAAWTYSNLCRNKNPLVPLDLVAPALPFVTDLLTVSDPDVLTDICWAISYLTDGPNERIEEVQLTKNLLARLVALLQHKSPAVRTPALRATGNMLTGSDVQTDRCLEAGCLEHLSMLLRCNKPALVKEAAWAVSNVLAGTTDQIQCAIDRGLLGHLVHVLSSDDIRCQRESAWGITNLTMGGTPAQLDALVASGFLEPYCALLESTDLRTVVVVLDGLNNLLQTAAKFGQVDPLCATLEEINALDHIEMLQNHENETIYEKAHSIILTYFSEQDVGAVPEENEDQFQFGTGTSENQNIHF</sequence>
<evidence type="ECO:0000313" key="9">
    <source>
        <dbReference type="Proteomes" id="UP001652582"/>
    </source>
</evidence>
<evidence type="ECO:0000256" key="3">
    <source>
        <dbReference type="ARBA" id="ARBA00022737"/>
    </source>
</evidence>
<reference evidence="10" key="1">
    <citation type="submission" date="2025-08" db="UniProtKB">
        <authorList>
            <consortium name="RefSeq"/>
        </authorList>
    </citation>
    <scope>IDENTIFICATION</scope>
</reference>
<dbReference type="GeneID" id="112051144"/>
<evidence type="ECO:0000256" key="6">
    <source>
        <dbReference type="PROSITE-ProRule" id="PRU00259"/>
    </source>
</evidence>
<feature type="domain" description="IBB" evidence="8">
    <location>
        <begin position="1"/>
        <end position="56"/>
    </location>
</feature>
<dbReference type="Pfam" id="PF16186">
    <property type="entry name" value="Arm_3"/>
    <property type="match status" value="1"/>
</dbReference>
<dbReference type="InterPro" id="IPR000225">
    <property type="entry name" value="Armadillo"/>
</dbReference>
<evidence type="ECO:0000256" key="1">
    <source>
        <dbReference type="ARBA" id="ARBA00010394"/>
    </source>
</evidence>
<dbReference type="SMART" id="SM00185">
    <property type="entry name" value="ARM"/>
    <property type="match status" value="8"/>
</dbReference>
<dbReference type="PROSITE" id="PS50176">
    <property type="entry name" value="ARM_REPEAT"/>
    <property type="match status" value="2"/>
</dbReference>
<keyword evidence="9" id="KW-1185">Reference proteome</keyword>
<dbReference type="Pfam" id="PF01749">
    <property type="entry name" value="IBB"/>
    <property type="match status" value="1"/>
</dbReference>
<evidence type="ECO:0000313" key="10">
    <source>
        <dbReference type="RefSeq" id="XP_052738843.1"/>
    </source>
</evidence>
<feature type="repeat" description="ARM" evidence="6">
    <location>
        <begin position="150"/>
        <end position="191"/>
    </location>
</feature>
<dbReference type="InterPro" id="IPR002652">
    <property type="entry name" value="Importin-a_IBB"/>
</dbReference>